<protein>
    <submittedName>
        <fullName evidence="1">Uncharacterized protein</fullName>
    </submittedName>
</protein>
<gene>
    <name evidence="1" type="ORF">PMEA_00005758</name>
</gene>
<evidence type="ECO:0000313" key="1">
    <source>
        <dbReference type="EMBL" id="CAH3113833.1"/>
    </source>
</evidence>
<dbReference type="AlphaFoldDB" id="A0AAU9WGA8"/>
<name>A0AAU9WGA8_9CNID</name>
<dbReference type="Proteomes" id="UP001159428">
    <property type="component" value="Unassembled WGS sequence"/>
</dbReference>
<sequence length="179" mass="21179">MTLRETFNCSFQDSTMNPRSRLQRSHSWRKKDFHKAKVCFADNLETVHEVPYNYDMYNKTNGRLKLPDIDVHKYTPLICRDPYAKPSKRKHEKFADMFVSDTMKLPLIKLKKTDNDFDKISPKTKEATEISNEPSFPKANSKTSEKFQAANTLHFRYSDFMLRKMDRSASSKDRMFFVN</sequence>
<proteinExistence type="predicted"/>
<comment type="caution">
    <text evidence="1">The sequence shown here is derived from an EMBL/GenBank/DDBJ whole genome shotgun (WGS) entry which is preliminary data.</text>
</comment>
<reference evidence="1 2" key="1">
    <citation type="submission" date="2022-05" db="EMBL/GenBank/DDBJ databases">
        <authorList>
            <consortium name="Genoscope - CEA"/>
            <person name="William W."/>
        </authorList>
    </citation>
    <scope>NUCLEOTIDE SEQUENCE [LARGE SCALE GENOMIC DNA]</scope>
</reference>
<accession>A0AAU9WGA8</accession>
<keyword evidence="2" id="KW-1185">Reference proteome</keyword>
<organism evidence="1 2">
    <name type="scientific">Pocillopora meandrina</name>
    <dbReference type="NCBI Taxonomy" id="46732"/>
    <lineage>
        <taxon>Eukaryota</taxon>
        <taxon>Metazoa</taxon>
        <taxon>Cnidaria</taxon>
        <taxon>Anthozoa</taxon>
        <taxon>Hexacorallia</taxon>
        <taxon>Scleractinia</taxon>
        <taxon>Astrocoeniina</taxon>
        <taxon>Pocilloporidae</taxon>
        <taxon>Pocillopora</taxon>
    </lineage>
</organism>
<dbReference type="EMBL" id="CALNXJ010000014">
    <property type="protein sequence ID" value="CAH3113833.1"/>
    <property type="molecule type" value="Genomic_DNA"/>
</dbReference>
<evidence type="ECO:0000313" key="2">
    <source>
        <dbReference type="Proteomes" id="UP001159428"/>
    </source>
</evidence>